<evidence type="ECO:0000256" key="1">
    <source>
        <dbReference type="SAM" id="Phobius"/>
    </source>
</evidence>
<comment type="caution">
    <text evidence="2">The sequence shown here is derived from an EMBL/GenBank/DDBJ whole genome shotgun (WGS) entry which is preliminary data.</text>
</comment>
<keyword evidence="3" id="KW-1185">Reference proteome</keyword>
<evidence type="ECO:0000313" key="3">
    <source>
        <dbReference type="Proteomes" id="UP000604046"/>
    </source>
</evidence>
<dbReference type="OrthoDB" id="410681at2759"/>
<feature type="transmembrane region" description="Helical" evidence="1">
    <location>
        <begin position="528"/>
        <end position="550"/>
    </location>
</feature>
<gene>
    <name evidence="2" type="ORF">SNAT2548_LOCUS18274</name>
</gene>
<feature type="transmembrane region" description="Helical" evidence="1">
    <location>
        <begin position="69"/>
        <end position="86"/>
    </location>
</feature>
<dbReference type="EMBL" id="CAJNDS010002140">
    <property type="protein sequence ID" value="CAE7348075.1"/>
    <property type="molecule type" value="Genomic_DNA"/>
</dbReference>
<feature type="transmembrane region" description="Helical" evidence="1">
    <location>
        <begin position="399"/>
        <end position="426"/>
    </location>
</feature>
<keyword evidence="1" id="KW-0812">Transmembrane</keyword>
<feature type="transmembrane region" description="Helical" evidence="1">
    <location>
        <begin position="361"/>
        <end position="379"/>
    </location>
</feature>
<protein>
    <submittedName>
        <fullName evidence="2">Uncharacterized protein</fullName>
    </submittedName>
</protein>
<feature type="transmembrane region" description="Helical" evidence="1">
    <location>
        <begin position="498"/>
        <end position="516"/>
    </location>
</feature>
<keyword evidence="1" id="KW-0472">Membrane</keyword>
<dbReference type="AlphaFoldDB" id="A0A812PLK1"/>
<accession>A0A812PLK1</accession>
<feature type="transmembrane region" description="Helical" evidence="1">
    <location>
        <begin position="106"/>
        <end position="126"/>
    </location>
</feature>
<dbReference type="Proteomes" id="UP000604046">
    <property type="component" value="Unassembled WGS sequence"/>
</dbReference>
<proteinExistence type="predicted"/>
<name>A0A812PLK1_9DINO</name>
<sequence length="659" mass="74425">MPKLVEQQPVQADEPQGVCHEGAQIRGSTESHKDRESATDFHKDLDNWVSEVSEVFHYRVFIIELAGQLLYSVLGPLSTPILLLLYGGRTGLMNRGFWIFRLDRSAFFQFLTWAFLFASVVCMYFFDDLNEVTLIEKKLTVIGLLMRNLPVATKYAYTSTPTWNQLNTAEVDLKYRLYMNLLTGWLTIPAENFDLQAEVAFVTVVGSRQRRSRTLLKFLPWPRSEHELFVMRERVDITSKTMFYAPTGRILRESSRFRKAEKQQILLFDDTEEYEESSPAKSRQVVTDLGQIRAGLVNAESGRQLPPDDTIPQPGLIDQNKDYDLDIFRAASAGQAVPIQDLFLYMLRGVMRSERAMFPKLVRPLFLFTVALVLLPSFVRGLKTGGNGWSGMFGTGVGAQIAIIGMFPSAFGCFLSSSIFMVTGAIDVWRRRALMRSCAAMLSVQREFRRHCPAEVDMLPILDLSDVKTIVAWRKLRQLCNEWGKFFHVRIRAFTAQFLLLMLFVVGDLIAGMLLYPDYTDLSGVSVTSLAVSGAICALLMTGIVSMVFLGNEVNAAFDRHVYLLYRQRSLMLARRFGDDSLRKCESLRNEAATMAECSEVIAAVCEELDFEGKVKPLTLFGLRLGWSLLSALNFIPLGVGTTVFSFCSSEETKARCQI</sequence>
<organism evidence="2 3">
    <name type="scientific">Symbiodinium natans</name>
    <dbReference type="NCBI Taxonomy" id="878477"/>
    <lineage>
        <taxon>Eukaryota</taxon>
        <taxon>Sar</taxon>
        <taxon>Alveolata</taxon>
        <taxon>Dinophyceae</taxon>
        <taxon>Suessiales</taxon>
        <taxon>Symbiodiniaceae</taxon>
        <taxon>Symbiodinium</taxon>
    </lineage>
</organism>
<evidence type="ECO:0000313" key="2">
    <source>
        <dbReference type="EMBL" id="CAE7348075.1"/>
    </source>
</evidence>
<keyword evidence="1" id="KW-1133">Transmembrane helix</keyword>
<reference evidence="2" key="1">
    <citation type="submission" date="2021-02" db="EMBL/GenBank/DDBJ databases">
        <authorList>
            <person name="Dougan E. K."/>
            <person name="Rhodes N."/>
            <person name="Thang M."/>
            <person name="Chan C."/>
        </authorList>
    </citation>
    <scope>NUCLEOTIDE SEQUENCE</scope>
</reference>